<name>A0A178MM98_9PROT</name>
<feature type="signal peptide" evidence="4">
    <location>
        <begin position="1"/>
        <end position="19"/>
    </location>
</feature>
<dbReference type="SMART" id="SM00646">
    <property type="entry name" value="Ami_3"/>
    <property type="match status" value="1"/>
</dbReference>
<accession>A0A178MM98</accession>
<dbReference type="EMBL" id="LWQT01000066">
    <property type="protein sequence ID" value="OAN49205.1"/>
    <property type="molecule type" value="Genomic_DNA"/>
</dbReference>
<evidence type="ECO:0000256" key="2">
    <source>
        <dbReference type="ARBA" id="ARBA00011901"/>
    </source>
</evidence>
<evidence type="ECO:0000256" key="1">
    <source>
        <dbReference type="ARBA" id="ARBA00001561"/>
    </source>
</evidence>
<dbReference type="AlphaFoldDB" id="A0A178MM98"/>
<comment type="caution">
    <text evidence="6">The sequence shown here is derived from an EMBL/GenBank/DDBJ whole genome shotgun (WGS) entry which is preliminary data.</text>
</comment>
<dbReference type="SUPFAM" id="SSF53187">
    <property type="entry name" value="Zn-dependent exopeptidases"/>
    <property type="match status" value="1"/>
</dbReference>
<evidence type="ECO:0000256" key="3">
    <source>
        <dbReference type="ARBA" id="ARBA00022801"/>
    </source>
</evidence>
<reference evidence="6 7" key="1">
    <citation type="submission" date="2016-04" db="EMBL/GenBank/DDBJ databases">
        <title>Draft genome sequence of freshwater magnetotactic bacteria Magnetospirillum marisnigri SP-1 and Magnetospirillum moscoviense BB-1.</title>
        <authorList>
            <person name="Koziaeva V."/>
            <person name="Dziuba M.V."/>
            <person name="Ivanov T.M."/>
            <person name="Kuznetsov B."/>
            <person name="Grouzdev D.S."/>
        </authorList>
    </citation>
    <scope>NUCLEOTIDE SEQUENCE [LARGE SCALE GENOMIC DNA]</scope>
    <source>
        <strain evidence="6 7">SP-1</strain>
    </source>
</reference>
<keyword evidence="3" id="KW-0378">Hydrolase</keyword>
<dbReference type="Proteomes" id="UP000078428">
    <property type="component" value="Unassembled WGS sequence"/>
</dbReference>
<proteinExistence type="predicted"/>
<feature type="domain" description="MurNAc-LAA" evidence="5">
    <location>
        <begin position="82"/>
        <end position="230"/>
    </location>
</feature>
<dbReference type="PANTHER" id="PTHR30404:SF0">
    <property type="entry name" value="N-ACETYLMURAMOYL-L-ALANINE AMIDASE AMIC"/>
    <property type="match status" value="1"/>
</dbReference>
<dbReference type="STRING" id="1285242.A6A04_03570"/>
<dbReference type="CDD" id="cd02696">
    <property type="entry name" value="MurNAc-LAA"/>
    <property type="match status" value="1"/>
</dbReference>
<organism evidence="6 7">
    <name type="scientific">Paramagnetospirillum marisnigri</name>
    <dbReference type="NCBI Taxonomy" id="1285242"/>
    <lineage>
        <taxon>Bacteria</taxon>
        <taxon>Pseudomonadati</taxon>
        <taxon>Pseudomonadota</taxon>
        <taxon>Alphaproteobacteria</taxon>
        <taxon>Rhodospirillales</taxon>
        <taxon>Magnetospirillaceae</taxon>
        <taxon>Paramagnetospirillum</taxon>
    </lineage>
</organism>
<dbReference type="GO" id="GO:0009253">
    <property type="term" value="P:peptidoglycan catabolic process"/>
    <property type="evidence" value="ECO:0007669"/>
    <property type="project" value="InterPro"/>
</dbReference>
<dbReference type="InterPro" id="IPR050695">
    <property type="entry name" value="N-acetylmuramoyl_amidase_3"/>
</dbReference>
<dbReference type="GO" id="GO:0008745">
    <property type="term" value="F:N-acetylmuramoyl-L-alanine amidase activity"/>
    <property type="evidence" value="ECO:0007669"/>
    <property type="project" value="UniProtKB-EC"/>
</dbReference>
<protein>
    <recommendedName>
        <fullName evidence="2">N-acetylmuramoyl-L-alanine amidase</fullName>
        <ecNumber evidence="2">3.5.1.28</ecNumber>
    </recommendedName>
</protein>
<dbReference type="OrthoDB" id="5451849at2"/>
<keyword evidence="7" id="KW-1185">Reference proteome</keyword>
<dbReference type="InterPro" id="IPR002508">
    <property type="entry name" value="MurNAc-LAA_cat"/>
</dbReference>
<evidence type="ECO:0000313" key="7">
    <source>
        <dbReference type="Proteomes" id="UP000078428"/>
    </source>
</evidence>
<dbReference type="EC" id="3.5.1.28" evidence="2"/>
<dbReference type="Pfam" id="PF01520">
    <property type="entry name" value="Amidase_3"/>
    <property type="match status" value="1"/>
</dbReference>
<comment type="catalytic activity">
    <reaction evidence="1">
        <text>Hydrolyzes the link between N-acetylmuramoyl residues and L-amino acid residues in certain cell-wall glycopeptides.</text>
        <dbReference type="EC" id="3.5.1.28"/>
    </reaction>
</comment>
<dbReference type="GO" id="GO:0030288">
    <property type="term" value="C:outer membrane-bounded periplasmic space"/>
    <property type="evidence" value="ECO:0007669"/>
    <property type="project" value="TreeGrafter"/>
</dbReference>
<sequence>MRRLALILAGPLLAAPAWAECRVAVDIGHSRTAPGAVSARGVPEYSFNAALAQDVAAALRAASIPVVVINPEGAAIELKQRPKAAAAAGASLLLSLHHDSVQPVYLSSWQWQGKPQRYSDRFSGFGLFVSRKTSAWDESLLVAEAIGDGLIAAGLQPSLHHAEAIAGENRPLLDAGRGIYQFDGLAVLRLATMPAVLIEGGIIVNRTDEPMIASPSYRAHLAAAIVAAARAHCRRIE</sequence>
<feature type="chain" id="PRO_5008092060" description="N-acetylmuramoyl-L-alanine amidase" evidence="4">
    <location>
        <begin position="20"/>
        <end position="237"/>
    </location>
</feature>
<evidence type="ECO:0000256" key="4">
    <source>
        <dbReference type="SAM" id="SignalP"/>
    </source>
</evidence>
<dbReference type="Gene3D" id="3.40.630.40">
    <property type="entry name" value="Zn-dependent exopeptidases"/>
    <property type="match status" value="1"/>
</dbReference>
<dbReference type="RefSeq" id="WP_068493611.1">
    <property type="nucleotide sequence ID" value="NZ_LWQT01000066.1"/>
</dbReference>
<evidence type="ECO:0000313" key="6">
    <source>
        <dbReference type="EMBL" id="OAN49205.1"/>
    </source>
</evidence>
<dbReference type="PANTHER" id="PTHR30404">
    <property type="entry name" value="N-ACETYLMURAMOYL-L-ALANINE AMIDASE"/>
    <property type="match status" value="1"/>
</dbReference>
<evidence type="ECO:0000259" key="5">
    <source>
        <dbReference type="SMART" id="SM00646"/>
    </source>
</evidence>
<keyword evidence="4" id="KW-0732">Signal</keyword>
<gene>
    <name evidence="6" type="ORF">A6A04_03570</name>
</gene>